<protein>
    <submittedName>
        <fullName evidence="1">Uncharacterized protein</fullName>
    </submittedName>
</protein>
<proteinExistence type="predicted"/>
<evidence type="ECO:0000313" key="2">
    <source>
        <dbReference type="Proteomes" id="UP000310200"/>
    </source>
</evidence>
<keyword evidence="2" id="KW-1185">Reference proteome</keyword>
<accession>A0A4S2KTT1</accession>
<gene>
    <name evidence="1" type="ORF">DBV15_04301</name>
</gene>
<dbReference type="AlphaFoldDB" id="A0A4S2KTT1"/>
<dbReference type="EMBL" id="QBLH01001066">
    <property type="protein sequence ID" value="TGZ53281.1"/>
    <property type="molecule type" value="Genomic_DNA"/>
</dbReference>
<reference evidence="1 2" key="1">
    <citation type="journal article" date="2019" name="Philos. Trans. R. Soc. Lond., B, Biol. Sci.">
        <title>Ant behaviour and brain gene expression of defending hosts depend on the ecological success of the intruding social parasite.</title>
        <authorList>
            <person name="Kaur R."/>
            <person name="Stoldt M."/>
            <person name="Jongepier E."/>
            <person name="Feldmeyer B."/>
            <person name="Menzel F."/>
            <person name="Bornberg-Bauer E."/>
            <person name="Foitzik S."/>
        </authorList>
    </citation>
    <scope>NUCLEOTIDE SEQUENCE [LARGE SCALE GENOMIC DNA]</scope>
    <source>
        <tissue evidence="1">Whole body</tissue>
    </source>
</reference>
<comment type="caution">
    <text evidence="1">The sequence shown here is derived from an EMBL/GenBank/DDBJ whole genome shotgun (WGS) entry which is preliminary data.</text>
</comment>
<name>A0A4S2KTT1_9HYME</name>
<evidence type="ECO:0000313" key="1">
    <source>
        <dbReference type="EMBL" id="TGZ53281.1"/>
    </source>
</evidence>
<dbReference type="Proteomes" id="UP000310200">
    <property type="component" value="Unassembled WGS sequence"/>
</dbReference>
<organism evidence="1 2">
    <name type="scientific">Temnothorax longispinosus</name>
    <dbReference type="NCBI Taxonomy" id="300112"/>
    <lineage>
        <taxon>Eukaryota</taxon>
        <taxon>Metazoa</taxon>
        <taxon>Ecdysozoa</taxon>
        <taxon>Arthropoda</taxon>
        <taxon>Hexapoda</taxon>
        <taxon>Insecta</taxon>
        <taxon>Pterygota</taxon>
        <taxon>Neoptera</taxon>
        <taxon>Endopterygota</taxon>
        <taxon>Hymenoptera</taxon>
        <taxon>Apocrita</taxon>
        <taxon>Aculeata</taxon>
        <taxon>Formicoidea</taxon>
        <taxon>Formicidae</taxon>
        <taxon>Myrmicinae</taxon>
        <taxon>Temnothorax</taxon>
    </lineage>
</organism>
<sequence length="145" mass="16264">MTSAQEISLTEIKCFQCSRNNRARRCRGPEKKSSSSELTRSFLRSVTVLCARSKGTIQGVPVNSARKSRLSGASIGLLTQADAKVVILRLKRGHKITNLHALVGTKNEKPTGDRPWYAIRQVDIDSRKYDEKEETQARKISIIQH</sequence>